<keyword evidence="11" id="KW-0418">Kinase</keyword>
<dbReference type="InParanoid" id="A0A7N4NLL4"/>
<evidence type="ECO:0000313" key="23">
    <source>
        <dbReference type="Ensembl" id="ENSSHAP00000025009.1"/>
    </source>
</evidence>
<feature type="domain" description="Protein kinase" evidence="22">
    <location>
        <begin position="356"/>
        <end position="608"/>
    </location>
</feature>
<dbReference type="InterPro" id="IPR001289">
    <property type="entry name" value="NFYA"/>
</dbReference>
<evidence type="ECO:0000256" key="12">
    <source>
        <dbReference type="ARBA" id="ARBA00022840"/>
    </source>
</evidence>
<comment type="catalytic activity">
    <reaction evidence="18">
        <text>L-threonyl-[protein] + ATP = O-phospho-L-threonyl-[protein] + ADP + H(+)</text>
        <dbReference type="Rhea" id="RHEA:46608"/>
        <dbReference type="Rhea" id="RHEA-COMP:11060"/>
        <dbReference type="Rhea" id="RHEA-COMP:11605"/>
        <dbReference type="ChEBI" id="CHEBI:15378"/>
        <dbReference type="ChEBI" id="CHEBI:30013"/>
        <dbReference type="ChEBI" id="CHEBI:30616"/>
        <dbReference type="ChEBI" id="CHEBI:61977"/>
        <dbReference type="ChEBI" id="CHEBI:456216"/>
        <dbReference type="EC" id="2.7.11.1"/>
    </reaction>
</comment>
<evidence type="ECO:0000256" key="7">
    <source>
        <dbReference type="ARBA" id="ARBA00022527"/>
    </source>
</evidence>
<evidence type="ECO:0000256" key="10">
    <source>
        <dbReference type="ARBA" id="ARBA00022741"/>
    </source>
</evidence>
<feature type="compositionally biased region" description="Basic residues" evidence="21">
    <location>
        <begin position="154"/>
        <end position="199"/>
    </location>
</feature>
<keyword evidence="15" id="KW-0238">DNA-binding</keyword>
<keyword evidence="24" id="KW-1185">Reference proteome</keyword>
<evidence type="ECO:0000256" key="6">
    <source>
        <dbReference type="ARBA" id="ARBA00022490"/>
    </source>
</evidence>
<dbReference type="GO" id="GO:0003700">
    <property type="term" value="F:DNA-binding transcription factor activity"/>
    <property type="evidence" value="ECO:0007669"/>
    <property type="project" value="InterPro"/>
</dbReference>
<dbReference type="SMART" id="SM00220">
    <property type="entry name" value="S_TKc"/>
    <property type="match status" value="1"/>
</dbReference>
<feature type="region of interest" description="Disordered" evidence="21">
    <location>
        <begin position="105"/>
        <end position="256"/>
    </location>
</feature>
<dbReference type="InterPro" id="IPR051138">
    <property type="entry name" value="PIM_Ser/Thr_kinase"/>
</dbReference>
<feature type="compositionally biased region" description="Pro residues" evidence="21">
    <location>
        <begin position="293"/>
        <end position="304"/>
    </location>
</feature>
<dbReference type="PANTHER" id="PTHR22984">
    <property type="entry name" value="SERINE/THREONINE-PROTEIN KINASE PIM"/>
    <property type="match status" value="1"/>
</dbReference>
<proteinExistence type="inferred from homology"/>
<dbReference type="PROSITE" id="PS50011">
    <property type="entry name" value="PROTEIN_KINASE_DOM"/>
    <property type="match status" value="1"/>
</dbReference>
<comment type="cofactor">
    <cofactor evidence="1">
        <name>Mg(2+)</name>
        <dbReference type="ChEBI" id="CHEBI:18420"/>
    </cofactor>
</comment>
<dbReference type="GO" id="GO:0005737">
    <property type="term" value="C:cytoplasm"/>
    <property type="evidence" value="ECO:0007669"/>
    <property type="project" value="UniProtKB-SubCell"/>
</dbReference>
<feature type="compositionally biased region" description="Basic residues" evidence="21">
    <location>
        <begin position="206"/>
        <end position="227"/>
    </location>
</feature>
<dbReference type="FunFam" id="1.10.510.10:FF:000209">
    <property type="entry name" value="Serine/threonine-protein kinase pim-1"/>
    <property type="match status" value="1"/>
</dbReference>
<dbReference type="PROSITE" id="PS00107">
    <property type="entry name" value="PROTEIN_KINASE_ATP"/>
    <property type="match status" value="1"/>
</dbReference>
<evidence type="ECO:0000256" key="8">
    <source>
        <dbReference type="ARBA" id="ARBA00022553"/>
    </source>
</evidence>
<dbReference type="InterPro" id="IPR008271">
    <property type="entry name" value="Ser/Thr_kinase_AS"/>
</dbReference>
<accession>A0A7N4NLL4</accession>
<reference evidence="23 24" key="1">
    <citation type="journal article" date="2011" name="Proc. Natl. Acad. Sci. U.S.A.">
        <title>Genetic diversity and population structure of the endangered marsupial Sarcophilus harrisii (Tasmanian devil).</title>
        <authorList>
            <person name="Miller W."/>
            <person name="Hayes V.M."/>
            <person name="Ratan A."/>
            <person name="Petersen D.C."/>
            <person name="Wittekindt N.E."/>
            <person name="Miller J."/>
            <person name="Walenz B."/>
            <person name="Knight J."/>
            <person name="Qi J."/>
            <person name="Zhao F."/>
            <person name="Wang Q."/>
            <person name="Bedoya-Reina O.C."/>
            <person name="Katiyar N."/>
            <person name="Tomsho L.P."/>
            <person name="Kasson L.M."/>
            <person name="Hardie R.A."/>
            <person name="Woodbridge P."/>
            <person name="Tindall E.A."/>
            <person name="Bertelsen M.F."/>
            <person name="Dixon D."/>
            <person name="Pyecroft S."/>
            <person name="Helgen K.M."/>
            <person name="Lesk A.M."/>
            <person name="Pringle T.H."/>
            <person name="Patterson N."/>
            <person name="Zhang Y."/>
            <person name="Kreiss A."/>
            <person name="Woods G.M."/>
            <person name="Jones M.E."/>
            <person name="Schuster S.C."/>
        </authorList>
    </citation>
    <scope>NUCLEOTIDE SEQUENCE [LARGE SCALE GENOMIC DNA]</scope>
</reference>
<evidence type="ECO:0000256" key="20">
    <source>
        <dbReference type="PROSITE-ProRule" id="PRU10141"/>
    </source>
</evidence>
<evidence type="ECO:0000256" key="2">
    <source>
        <dbReference type="ARBA" id="ARBA00004123"/>
    </source>
</evidence>
<dbReference type="GO" id="GO:0003677">
    <property type="term" value="F:DNA binding"/>
    <property type="evidence" value="ECO:0007669"/>
    <property type="project" value="UniProtKB-KW"/>
</dbReference>
<dbReference type="InterPro" id="IPR011009">
    <property type="entry name" value="Kinase-like_dom_sf"/>
</dbReference>
<dbReference type="AlphaFoldDB" id="A0A7N4NLL4"/>
<organism evidence="23 24">
    <name type="scientific">Sarcophilus harrisii</name>
    <name type="common">Tasmanian devil</name>
    <name type="synonym">Sarcophilus laniarius</name>
    <dbReference type="NCBI Taxonomy" id="9305"/>
    <lineage>
        <taxon>Eukaryota</taxon>
        <taxon>Metazoa</taxon>
        <taxon>Chordata</taxon>
        <taxon>Craniata</taxon>
        <taxon>Vertebrata</taxon>
        <taxon>Euteleostomi</taxon>
        <taxon>Mammalia</taxon>
        <taxon>Metatheria</taxon>
        <taxon>Dasyuromorphia</taxon>
        <taxon>Dasyuridae</taxon>
        <taxon>Sarcophilus</taxon>
    </lineage>
</organism>
<comment type="subcellular location">
    <subcellularLocation>
        <location evidence="3">Cytoplasm</location>
    </subcellularLocation>
    <subcellularLocation>
        <location evidence="2">Nucleus</location>
    </subcellularLocation>
</comment>
<dbReference type="EC" id="2.7.11.1" evidence="5"/>
<keyword evidence="9" id="KW-0808">Transferase</keyword>
<evidence type="ECO:0000256" key="14">
    <source>
        <dbReference type="ARBA" id="ARBA00023015"/>
    </source>
</evidence>
<evidence type="ECO:0000256" key="4">
    <source>
        <dbReference type="ARBA" id="ARBA00005505"/>
    </source>
</evidence>
<dbReference type="Pfam" id="PF00069">
    <property type="entry name" value="Pkinase"/>
    <property type="match status" value="1"/>
</dbReference>
<dbReference type="GO" id="GO:0005524">
    <property type="term" value="F:ATP binding"/>
    <property type="evidence" value="ECO:0007669"/>
    <property type="project" value="UniProtKB-UniRule"/>
</dbReference>
<dbReference type="GeneTree" id="ENSGT00940000153394"/>
<dbReference type="InterPro" id="IPR017441">
    <property type="entry name" value="Protein_kinase_ATP_BS"/>
</dbReference>
<evidence type="ECO:0000256" key="21">
    <source>
        <dbReference type="SAM" id="MobiDB-lite"/>
    </source>
</evidence>
<keyword evidence="17" id="KW-0539">Nucleus</keyword>
<dbReference type="Proteomes" id="UP000007648">
    <property type="component" value="Unassembled WGS sequence"/>
</dbReference>
<dbReference type="SUPFAM" id="SSF56112">
    <property type="entry name" value="Protein kinase-like (PK-like)"/>
    <property type="match status" value="1"/>
</dbReference>
<dbReference type="FunFam" id="3.30.200.20:FF:000232">
    <property type="entry name" value="Serine/threonine-protein kinase pim-1"/>
    <property type="match status" value="1"/>
</dbReference>
<evidence type="ECO:0000256" key="11">
    <source>
        <dbReference type="ARBA" id="ARBA00022777"/>
    </source>
</evidence>
<reference evidence="23" key="3">
    <citation type="submission" date="2025-09" db="UniProtKB">
        <authorList>
            <consortium name="Ensembl"/>
        </authorList>
    </citation>
    <scope>IDENTIFICATION</scope>
</reference>
<comment type="catalytic activity">
    <reaction evidence="19">
        <text>L-seryl-[protein] + ATP = O-phospho-L-seryl-[protein] + ADP + H(+)</text>
        <dbReference type="Rhea" id="RHEA:17989"/>
        <dbReference type="Rhea" id="RHEA-COMP:9863"/>
        <dbReference type="Rhea" id="RHEA-COMP:11604"/>
        <dbReference type="ChEBI" id="CHEBI:15378"/>
        <dbReference type="ChEBI" id="CHEBI:29999"/>
        <dbReference type="ChEBI" id="CHEBI:30616"/>
        <dbReference type="ChEBI" id="CHEBI:83421"/>
        <dbReference type="ChEBI" id="CHEBI:456216"/>
        <dbReference type="EC" id="2.7.11.1"/>
    </reaction>
</comment>
<dbReference type="PANTHER" id="PTHR22984:SF29">
    <property type="entry name" value="SERINE_THREONINE-PROTEIN KINASE PIM-1"/>
    <property type="match status" value="1"/>
</dbReference>
<name>A0A7N4NLL4_SARHA</name>
<keyword evidence="16" id="KW-0804">Transcription</keyword>
<evidence type="ECO:0000256" key="17">
    <source>
        <dbReference type="ARBA" id="ARBA00023242"/>
    </source>
</evidence>
<evidence type="ECO:0000256" key="1">
    <source>
        <dbReference type="ARBA" id="ARBA00001946"/>
    </source>
</evidence>
<evidence type="ECO:0000256" key="3">
    <source>
        <dbReference type="ARBA" id="ARBA00004496"/>
    </source>
</evidence>
<evidence type="ECO:0000256" key="9">
    <source>
        <dbReference type="ARBA" id="ARBA00022679"/>
    </source>
</evidence>
<keyword evidence="7" id="KW-0723">Serine/threonine-protein kinase</keyword>
<evidence type="ECO:0000256" key="5">
    <source>
        <dbReference type="ARBA" id="ARBA00012513"/>
    </source>
</evidence>
<dbReference type="InterPro" id="IPR000719">
    <property type="entry name" value="Prot_kinase_dom"/>
</dbReference>
<dbReference type="PROSITE" id="PS00108">
    <property type="entry name" value="PROTEIN_KINASE_ST"/>
    <property type="match status" value="1"/>
</dbReference>
<dbReference type="PROSITE" id="PS51152">
    <property type="entry name" value="NFYA_HAP2_2"/>
    <property type="match status" value="1"/>
</dbReference>
<keyword evidence="12 20" id="KW-0067">ATP-binding</keyword>
<evidence type="ECO:0000256" key="13">
    <source>
        <dbReference type="ARBA" id="ARBA00022842"/>
    </source>
</evidence>
<keyword evidence="8" id="KW-0597">Phosphoprotein</keyword>
<sequence length="631" mass="72104">IDKPLPILPPRGPAPCSRLLLSEPALLSPLPLHFGAFSFPPRRGGVAAILTVGGRGPLGAGHLLYADPLGSGWLGAALRGRGLVVPAVRWGILLPSCFPHPPFLPTTDSAAGRPAPAHPAQPPGEAPPARPPASAPPPLPRATPPLLLAAGRAGRLRRRRRRRQKRRWRRRRRRRRKKSKKHREPRRRLHRLRRRRRQQQRQQQQWRRRRQQQRRRRRQQQRRRRRQQQQQQQPEQPQEEPQQQEQQPPPQEQLQQQERVAFCSDELCTAAPRALLRHTDPAKQPPRQRPHPNPRQLPHPPPSPGSVQSIVLSPLYPGMLLSKINSLAHLCSGPCVELHSAKLPPGKEKEPLEKQYQVGPLLGSGGFGSVYSGTRIADGAPVAIKHVDRDRISDWGELPNGNRVPMEILLLKKVSSGFPGVIRLLDWFERPDSFILVLERPDPVQDLFDFITERGALQEELARSFFWQVLEAVRHCHSCGVLHRDIKDENILIDLNRGELKLIDFGSGALLKDTVYTDFDGTRVYSPPEWIRYHRYHGRSAAVWSLGILLYDMVCGDIPFEHDEEIIRGQVFFRQRISSECQHLIKWCLALRPSDRPSFEEIQSHPWMQDVLMPQETAEIHLHSLMPESSK</sequence>
<evidence type="ECO:0000259" key="22">
    <source>
        <dbReference type="PROSITE" id="PS50011"/>
    </source>
</evidence>
<dbReference type="GO" id="GO:0004674">
    <property type="term" value="F:protein serine/threonine kinase activity"/>
    <property type="evidence" value="ECO:0007669"/>
    <property type="project" value="UniProtKB-KW"/>
</dbReference>
<comment type="similarity">
    <text evidence="4">Belongs to the protein kinase superfamily. CAMK Ser/Thr protein kinase family. PIM subfamily.</text>
</comment>
<feature type="compositionally biased region" description="Pro residues" evidence="21">
    <location>
        <begin position="116"/>
        <end position="143"/>
    </location>
</feature>
<dbReference type="GO" id="GO:0005634">
    <property type="term" value="C:nucleus"/>
    <property type="evidence" value="ECO:0007669"/>
    <property type="project" value="UniProtKB-SubCell"/>
</dbReference>
<keyword evidence="10 20" id="KW-0547">Nucleotide-binding</keyword>
<keyword evidence="14" id="KW-0805">Transcription regulation</keyword>
<feature type="compositionally biased region" description="Low complexity" evidence="21">
    <location>
        <begin position="228"/>
        <end position="256"/>
    </location>
</feature>
<evidence type="ECO:0000256" key="18">
    <source>
        <dbReference type="ARBA" id="ARBA00047899"/>
    </source>
</evidence>
<evidence type="ECO:0000313" key="24">
    <source>
        <dbReference type="Proteomes" id="UP000007648"/>
    </source>
</evidence>
<gene>
    <name evidence="23" type="primary">PIM1</name>
</gene>
<evidence type="ECO:0000256" key="19">
    <source>
        <dbReference type="ARBA" id="ARBA00048679"/>
    </source>
</evidence>
<evidence type="ECO:0000256" key="15">
    <source>
        <dbReference type="ARBA" id="ARBA00023125"/>
    </source>
</evidence>
<dbReference type="Ensembl" id="ENSSHAT00000043616.1">
    <property type="protein sequence ID" value="ENSSHAP00000025009.1"/>
    <property type="gene ID" value="ENSSHAG00000031469.1"/>
</dbReference>
<dbReference type="Gene3D" id="3.30.200.20">
    <property type="entry name" value="Phosphorylase Kinase, domain 1"/>
    <property type="match status" value="1"/>
</dbReference>
<feature type="region of interest" description="Disordered" evidence="21">
    <location>
        <begin position="276"/>
        <end position="309"/>
    </location>
</feature>
<dbReference type="Gene3D" id="1.10.510.10">
    <property type="entry name" value="Transferase(Phosphotransferase) domain 1"/>
    <property type="match status" value="1"/>
</dbReference>
<reference evidence="23" key="2">
    <citation type="submission" date="2025-08" db="UniProtKB">
        <authorList>
            <consortium name="Ensembl"/>
        </authorList>
    </citation>
    <scope>IDENTIFICATION</scope>
</reference>
<keyword evidence="13" id="KW-0460">Magnesium</keyword>
<evidence type="ECO:0000256" key="16">
    <source>
        <dbReference type="ARBA" id="ARBA00023163"/>
    </source>
</evidence>
<protein>
    <recommendedName>
        <fullName evidence="5">non-specific serine/threonine protein kinase</fullName>
        <ecNumber evidence="5">2.7.11.1</ecNumber>
    </recommendedName>
</protein>
<feature type="compositionally biased region" description="Low complexity" evidence="21">
    <location>
        <begin position="144"/>
        <end position="153"/>
    </location>
</feature>
<keyword evidence="6" id="KW-0963">Cytoplasm</keyword>
<feature type="binding site" evidence="20">
    <location>
        <position position="385"/>
    </location>
    <ligand>
        <name>ATP</name>
        <dbReference type="ChEBI" id="CHEBI:30616"/>
    </ligand>
</feature>